<dbReference type="Proteomes" id="UP001499882">
    <property type="component" value="Unassembled WGS sequence"/>
</dbReference>
<reference evidence="2" key="1">
    <citation type="journal article" date="2019" name="Int. J. Syst. Evol. Microbiol.">
        <title>The Global Catalogue of Microorganisms (GCM) 10K type strain sequencing project: providing services to taxonomists for standard genome sequencing and annotation.</title>
        <authorList>
            <consortium name="The Broad Institute Genomics Platform"/>
            <consortium name="The Broad Institute Genome Sequencing Center for Infectious Disease"/>
            <person name="Wu L."/>
            <person name="Ma J."/>
        </authorList>
    </citation>
    <scope>NUCLEOTIDE SEQUENCE [LARGE SCALE GENOMIC DNA]</scope>
    <source>
        <strain evidence="2">JCM 18532</strain>
    </source>
</reference>
<gene>
    <name evidence="1" type="ORF">GCM10023350_19690</name>
</gene>
<proteinExistence type="predicted"/>
<protein>
    <submittedName>
        <fullName evidence="1">Uncharacterized protein</fullName>
    </submittedName>
</protein>
<name>A0ABP8YRZ1_9ACTN</name>
<comment type="caution">
    <text evidence="1">The sequence shown here is derived from an EMBL/GenBank/DDBJ whole genome shotgun (WGS) entry which is preliminary data.</text>
</comment>
<sequence>MTDSAATAFKDRLHRVAVAFILPTGLRVDMAVTLAEDLVASGVGEAATIAVAALARDSLVSDAERPVREMLAEHGIDVPQTHDEQVEYQVLLRAFGYWDLPIHNFEGPFYGQIAAWDDQGSLDRALVTMLDRRDHETTPQARAAVERAMRDTVRRHVAPR</sequence>
<accession>A0ABP8YRZ1</accession>
<evidence type="ECO:0000313" key="2">
    <source>
        <dbReference type="Proteomes" id="UP001499882"/>
    </source>
</evidence>
<organism evidence="1 2">
    <name type="scientific">Nocardioides endophyticus</name>
    <dbReference type="NCBI Taxonomy" id="1353775"/>
    <lineage>
        <taxon>Bacteria</taxon>
        <taxon>Bacillati</taxon>
        <taxon>Actinomycetota</taxon>
        <taxon>Actinomycetes</taxon>
        <taxon>Propionibacteriales</taxon>
        <taxon>Nocardioidaceae</taxon>
        <taxon>Nocardioides</taxon>
    </lineage>
</organism>
<dbReference type="RefSeq" id="WP_345526586.1">
    <property type="nucleotide sequence ID" value="NZ_BAABKN010000012.1"/>
</dbReference>
<evidence type="ECO:0000313" key="1">
    <source>
        <dbReference type="EMBL" id="GAA4735883.1"/>
    </source>
</evidence>
<dbReference type="EMBL" id="BAABKN010000012">
    <property type="protein sequence ID" value="GAA4735883.1"/>
    <property type="molecule type" value="Genomic_DNA"/>
</dbReference>
<keyword evidence="2" id="KW-1185">Reference proteome</keyword>